<comment type="caution">
    <text evidence="9">The sequence shown here is derived from an EMBL/GenBank/DDBJ whole genome shotgun (WGS) entry which is preliminary data.</text>
</comment>
<accession>A0A0B2BAY8</accession>
<organism evidence="9 10">
    <name type="scientific">Mumia flava</name>
    <dbReference type="NCBI Taxonomy" id="1348852"/>
    <lineage>
        <taxon>Bacteria</taxon>
        <taxon>Bacillati</taxon>
        <taxon>Actinomycetota</taxon>
        <taxon>Actinomycetes</taxon>
        <taxon>Propionibacteriales</taxon>
        <taxon>Nocardioidaceae</taxon>
        <taxon>Mumia</taxon>
    </lineage>
</organism>
<dbReference type="GO" id="GO:0030288">
    <property type="term" value="C:outer membrane-bounded periplasmic space"/>
    <property type="evidence" value="ECO:0007669"/>
    <property type="project" value="TreeGrafter"/>
</dbReference>
<dbReference type="OrthoDB" id="1846031at2"/>
<evidence type="ECO:0000256" key="7">
    <source>
        <dbReference type="SAM" id="SignalP"/>
    </source>
</evidence>
<feature type="coiled-coil region" evidence="5">
    <location>
        <begin position="179"/>
        <end position="206"/>
    </location>
</feature>
<comment type="similarity">
    <text evidence="2">Belongs to the bacterial solute-binding protein 8 family.</text>
</comment>
<keyword evidence="3" id="KW-0813">Transport</keyword>
<keyword evidence="5" id="KW-0175">Coiled coil</keyword>
<dbReference type="Pfam" id="PF01497">
    <property type="entry name" value="Peripla_BP_2"/>
    <property type="match status" value="1"/>
</dbReference>
<dbReference type="InterPro" id="IPR051313">
    <property type="entry name" value="Bact_iron-sidero_bind"/>
</dbReference>
<dbReference type="EMBL" id="PGEZ01000002">
    <property type="protein sequence ID" value="PJJ53838.1"/>
    <property type="molecule type" value="Genomic_DNA"/>
</dbReference>
<feature type="region of interest" description="Disordered" evidence="6">
    <location>
        <begin position="27"/>
        <end position="48"/>
    </location>
</feature>
<feature type="domain" description="Fe/B12 periplasmic-binding" evidence="8">
    <location>
        <begin position="63"/>
        <end position="343"/>
    </location>
</feature>
<keyword evidence="10" id="KW-1185">Reference proteome</keyword>
<evidence type="ECO:0000256" key="1">
    <source>
        <dbReference type="ARBA" id="ARBA00004196"/>
    </source>
</evidence>
<evidence type="ECO:0000256" key="5">
    <source>
        <dbReference type="SAM" id="Coils"/>
    </source>
</evidence>
<evidence type="ECO:0000313" key="10">
    <source>
        <dbReference type="Proteomes" id="UP000230842"/>
    </source>
</evidence>
<protein>
    <submittedName>
        <fullName evidence="9">Iron complex transport system substrate-binding protein</fullName>
    </submittedName>
</protein>
<evidence type="ECO:0000313" key="9">
    <source>
        <dbReference type="EMBL" id="PJJ53838.1"/>
    </source>
</evidence>
<dbReference type="SUPFAM" id="SSF53807">
    <property type="entry name" value="Helical backbone' metal receptor"/>
    <property type="match status" value="1"/>
</dbReference>
<evidence type="ECO:0000256" key="2">
    <source>
        <dbReference type="ARBA" id="ARBA00008814"/>
    </source>
</evidence>
<feature type="signal peptide" evidence="7">
    <location>
        <begin position="1"/>
        <end position="23"/>
    </location>
</feature>
<sequence>MTPRFARRTRLAALTLAATLPLAACGGSDDSADDAESGDGGSSFPVTITSSLGETTIEAEPQSPAAVGWGSQDVALALGVVPVGMPSFAYGDDDGDGILPWTYDALEDAGATGDDTPALYDETDGVDFEAVADAAPDVVLATYSGISAEDFTTLSEIAPTVGYPDAPWGTKWRDLVTINGEALGLADEAEELVADLEDEMSSGFDEYPQLDGKTFAFTYVNPADTSTVPVYTPLDARVSYVSDLGLEVPQSVSDLDNGEDFYAEVSAENADTIDADIMITYGDDSTLQMLQDDPLLSKIPAVASGAVVVLEDGSPLAGAVSPPTPLSIEWALDDYLELLGDAADAADAAS</sequence>
<dbReference type="RefSeq" id="WP_039359412.1">
    <property type="nucleotide sequence ID" value="NZ_PGEZ01000002.1"/>
</dbReference>
<gene>
    <name evidence="9" type="ORF">CLV56_3336</name>
</gene>
<evidence type="ECO:0000256" key="4">
    <source>
        <dbReference type="ARBA" id="ARBA00022729"/>
    </source>
</evidence>
<dbReference type="PANTHER" id="PTHR30532:SF24">
    <property type="entry name" value="FERRIC ENTEROBACTIN-BINDING PERIPLASMIC PROTEIN FEPB"/>
    <property type="match status" value="1"/>
</dbReference>
<evidence type="ECO:0000256" key="3">
    <source>
        <dbReference type="ARBA" id="ARBA00022448"/>
    </source>
</evidence>
<dbReference type="PROSITE" id="PS50983">
    <property type="entry name" value="FE_B12_PBP"/>
    <property type="match status" value="1"/>
</dbReference>
<evidence type="ECO:0000259" key="8">
    <source>
        <dbReference type="PROSITE" id="PS50983"/>
    </source>
</evidence>
<dbReference type="GO" id="GO:1901678">
    <property type="term" value="P:iron coordination entity transport"/>
    <property type="evidence" value="ECO:0007669"/>
    <property type="project" value="UniProtKB-ARBA"/>
</dbReference>
<dbReference type="Gene3D" id="3.40.50.1980">
    <property type="entry name" value="Nitrogenase molybdenum iron protein domain"/>
    <property type="match status" value="2"/>
</dbReference>
<evidence type="ECO:0000256" key="6">
    <source>
        <dbReference type="SAM" id="MobiDB-lite"/>
    </source>
</evidence>
<comment type="subcellular location">
    <subcellularLocation>
        <location evidence="1">Cell envelope</location>
    </subcellularLocation>
</comment>
<dbReference type="PANTHER" id="PTHR30532">
    <property type="entry name" value="IRON III DICITRATE-BINDING PERIPLASMIC PROTEIN"/>
    <property type="match status" value="1"/>
</dbReference>
<dbReference type="AlphaFoldDB" id="A0A0B2BAY8"/>
<proteinExistence type="inferred from homology"/>
<dbReference type="InterPro" id="IPR002491">
    <property type="entry name" value="ABC_transptr_periplasmic_BD"/>
</dbReference>
<feature type="chain" id="PRO_5038485299" evidence="7">
    <location>
        <begin position="24"/>
        <end position="350"/>
    </location>
</feature>
<dbReference type="Proteomes" id="UP000230842">
    <property type="component" value="Unassembled WGS sequence"/>
</dbReference>
<reference evidence="9 10" key="1">
    <citation type="submission" date="2017-11" db="EMBL/GenBank/DDBJ databases">
        <title>Genomic Encyclopedia of Archaeal and Bacterial Type Strains, Phase II (KMG-II): From Individual Species to Whole Genera.</title>
        <authorList>
            <person name="Goeker M."/>
        </authorList>
    </citation>
    <scope>NUCLEOTIDE SEQUENCE [LARGE SCALE GENOMIC DNA]</scope>
    <source>
        <strain evidence="9 10">DSM 27763</strain>
    </source>
</reference>
<dbReference type="CDD" id="cd01146">
    <property type="entry name" value="FhuD"/>
    <property type="match status" value="1"/>
</dbReference>
<keyword evidence="4 7" id="KW-0732">Signal</keyword>
<name>A0A0B2BAY8_9ACTN</name>